<dbReference type="PRINTS" id="PR00111">
    <property type="entry name" value="ABHYDROLASE"/>
</dbReference>
<dbReference type="Gene3D" id="3.40.50.1820">
    <property type="entry name" value="alpha/beta hydrolase"/>
    <property type="match status" value="1"/>
</dbReference>
<dbReference type="InterPro" id="IPR000639">
    <property type="entry name" value="Epox_hydrolase-like"/>
</dbReference>
<dbReference type="Pfam" id="PF00561">
    <property type="entry name" value="Abhydrolase_1"/>
    <property type="match status" value="1"/>
</dbReference>
<dbReference type="GO" id="GO:0016787">
    <property type="term" value="F:hydrolase activity"/>
    <property type="evidence" value="ECO:0007669"/>
    <property type="project" value="UniProtKB-KW"/>
</dbReference>
<evidence type="ECO:0000313" key="3">
    <source>
        <dbReference type="Proteomes" id="UP001165685"/>
    </source>
</evidence>
<reference evidence="2" key="1">
    <citation type="submission" date="2023-01" db="EMBL/GenBank/DDBJ databases">
        <title>Draft genome sequence of Nocardiopsis sp. LSu2-4 isolated from halophytes.</title>
        <authorList>
            <person name="Duangmal K."/>
            <person name="Chantavorakit T."/>
        </authorList>
    </citation>
    <scope>NUCLEOTIDE SEQUENCE</scope>
    <source>
        <strain evidence="2">LSu2-4</strain>
    </source>
</reference>
<evidence type="ECO:0000259" key="1">
    <source>
        <dbReference type="Pfam" id="PF00561"/>
    </source>
</evidence>
<dbReference type="PANTHER" id="PTHR43194:SF5">
    <property type="entry name" value="PIMELOYL-[ACYL-CARRIER PROTEIN] METHYL ESTER ESTERASE"/>
    <property type="match status" value="1"/>
</dbReference>
<protein>
    <submittedName>
        <fullName evidence="2">Alpha/beta fold hydrolase</fullName>
    </submittedName>
</protein>
<dbReference type="PANTHER" id="PTHR43194">
    <property type="entry name" value="HYDROLASE ALPHA/BETA FOLD FAMILY"/>
    <property type="match status" value="1"/>
</dbReference>
<sequence length="276" mass="30830">MATDWELDRTFDSANGRVRWARMGEGSPVVLVHGWPFSSYIWRDIARALSARHTVYVWDLPGYGASDRYEGQDVSLAGHHQVFASLLEHWGLDRPAVVAHDIGGAVALRTALLSEKGFDRLALVDAVAAGPWGSPFFRLVNRETDTFGQLPGHLHEALVRAYIADGADQELRAETLEVLARPWVGEQGRPAFYRQMAQADMRHTAEYEDRLNELDIPAAVVWGARDRWLPLDRGRELAERLPRARLHVVEDSGHLLQEDAPARLTAVLAGFLADGR</sequence>
<dbReference type="RefSeq" id="WP_270679351.1">
    <property type="nucleotide sequence ID" value="NZ_JAQFWP010000040.1"/>
</dbReference>
<dbReference type="EMBL" id="JAQFWP010000040">
    <property type="protein sequence ID" value="MDA2806715.1"/>
    <property type="molecule type" value="Genomic_DNA"/>
</dbReference>
<gene>
    <name evidence="2" type="ORF">O4U47_19555</name>
</gene>
<name>A0ABT4TPV0_9ACTN</name>
<organism evidence="2 3">
    <name type="scientific">Nocardiopsis suaedae</name>
    <dbReference type="NCBI Taxonomy" id="3018444"/>
    <lineage>
        <taxon>Bacteria</taxon>
        <taxon>Bacillati</taxon>
        <taxon>Actinomycetota</taxon>
        <taxon>Actinomycetes</taxon>
        <taxon>Streptosporangiales</taxon>
        <taxon>Nocardiopsidaceae</taxon>
        <taxon>Nocardiopsis</taxon>
    </lineage>
</organism>
<dbReference type="PRINTS" id="PR00412">
    <property type="entry name" value="EPOXHYDRLASE"/>
</dbReference>
<dbReference type="InterPro" id="IPR029058">
    <property type="entry name" value="AB_hydrolase_fold"/>
</dbReference>
<proteinExistence type="predicted"/>
<evidence type="ECO:0000313" key="2">
    <source>
        <dbReference type="EMBL" id="MDA2806715.1"/>
    </source>
</evidence>
<feature type="domain" description="AB hydrolase-1" evidence="1">
    <location>
        <begin position="28"/>
        <end position="261"/>
    </location>
</feature>
<keyword evidence="2" id="KW-0378">Hydrolase</keyword>
<dbReference type="InterPro" id="IPR000073">
    <property type="entry name" value="AB_hydrolase_1"/>
</dbReference>
<dbReference type="Proteomes" id="UP001165685">
    <property type="component" value="Unassembled WGS sequence"/>
</dbReference>
<accession>A0ABT4TPV0</accession>
<dbReference type="SUPFAM" id="SSF53474">
    <property type="entry name" value="alpha/beta-Hydrolases"/>
    <property type="match status" value="1"/>
</dbReference>
<dbReference type="InterPro" id="IPR050228">
    <property type="entry name" value="Carboxylesterase_BioH"/>
</dbReference>
<keyword evidence="3" id="KW-1185">Reference proteome</keyword>
<comment type="caution">
    <text evidence="2">The sequence shown here is derived from an EMBL/GenBank/DDBJ whole genome shotgun (WGS) entry which is preliminary data.</text>
</comment>